<dbReference type="PROSITE" id="PS50937">
    <property type="entry name" value="HTH_MERR_2"/>
    <property type="match status" value="1"/>
</dbReference>
<comment type="caution">
    <text evidence="3">The sequence shown here is derived from an EMBL/GenBank/DDBJ whole genome shotgun (WGS) entry which is preliminary data.</text>
</comment>
<evidence type="ECO:0000313" key="3">
    <source>
        <dbReference type="EMBL" id="GGK80091.1"/>
    </source>
</evidence>
<sequence length="147" mass="16456">MVTAEDPPGRADETPALRHIGEVAELTGLSHRTIRYYEEMGLVSPAARTDGGFRLYDQARLDRLRLITPMKPLGYSIEEIRDLLGALDALSDQATEEEGRAHARAVLRRSHHETQLRIAELRTQITRAEQFLRLVDEQLGATGTPKA</sequence>
<accession>A0ABQ2FF99</accession>
<protein>
    <submittedName>
        <fullName evidence="3">MerR family transcriptional regulator</fullName>
    </submittedName>
</protein>
<dbReference type="Gene3D" id="1.10.1660.10">
    <property type="match status" value="1"/>
</dbReference>
<keyword evidence="4" id="KW-1185">Reference proteome</keyword>
<organism evidence="3 4">
    <name type="scientific">Ornithinimicrobium pekingense</name>
    <dbReference type="NCBI Taxonomy" id="384677"/>
    <lineage>
        <taxon>Bacteria</taxon>
        <taxon>Bacillati</taxon>
        <taxon>Actinomycetota</taxon>
        <taxon>Actinomycetes</taxon>
        <taxon>Micrococcales</taxon>
        <taxon>Ornithinimicrobiaceae</taxon>
        <taxon>Ornithinimicrobium</taxon>
    </lineage>
</organism>
<dbReference type="Pfam" id="PF13411">
    <property type="entry name" value="MerR_1"/>
    <property type="match status" value="1"/>
</dbReference>
<dbReference type="InterPro" id="IPR009061">
    <property type="entry name" value="DNA-bd_dom_put_sf"/>
</dbReference>
<dbReference type="InterPro" id="IPR047057">
    <property type="entry name" value="MerR_fam"/>
</dbReference>
<dbReference type="SMART" id="SM00422">
    <property type="entry name" value="HTH_MERR"/>
    <property type="match status" value="1"/>
</dbReference>
<dbReference type="PROSITE" id="PS00552">
    <property type="entry name" value="HTH_MERR_1"/>
    <property type="match status" value="1"/>
</dbReference>
<dbReference type="SUPFAM" id="SSF46955">
    <property type="entry name" value="Putative DNA-binding domain"/>
    <property type="match status" value="1"/>
</dbReference>
<evidence type="ECO:0000256" key="1">
    <source>
        <dbReference type="ARBA" id="ARBA00023125"/>
    </source>
</evidence>
<feature type="domain" description="HTH merR-type" evidence="2">
    <location>
        <begin position="20"/>
        <end position="86"/>
    </location>
</feature>
<dbReference type="PANTHER" id="PTHR30204">
    <property type="entry name" value="REDOX-CYCLING DRUG-SENSING TRANSCRIPTIONAL ACTIVATOR SOXR"/>
    <property type="match status" value="1"/>
</dbReference>
<dbReference type="Proteomes" id="UP000662111">
    <property type="component" value="Unassembled WGS sequence"/>
</dbReference>
<evidence type="ECO:0000313" key="4">
    <source>
        <dbReference type="Proteomes" id="UP000662111"/>
    </source>
</evidence>
<dbReference type="PRINTS" id="PR00040">
    <property type="entry name" value="HTHMERR"/>
</dbReference>
<dbReference type="PANTHER" id="PTHR30204:SF93">
    <property type="entry name" value="HTH MERR-TYPE DOMAIN-CONTAINING PROTEIN"/>
    <property type="match status" value="1"/>
</dbReference>
<dbReference type="RefSeq" id="WP_022922329.1">
    <property type="nucleotide sequence ID" value="NZ_BMLB01000007.1"/>
</dbReference>
<dbReference type="InterPro" id="IPR000551">
    <property type="entry name" value="MerR-type_HTH_dom"/>
</dbReference>
<keyword evidence="1" id="KW-0238">DNA-binding</keyword>
<dbReference type="EMBL" id="BMLB01000007">
    <property type="protein sequence ID" value="GGK80091.1"/>
    <property type="molecule type" value="Genomic_DNA"/>
</dbReference>
<gene>
    <name evidence="3" type="ORF">GCM10011509_30730</name>
</gene>
<proteinExistence type="predicted"/>
<dbReference type="CDD" id="cd00592">
    <property type="entry name" value="HTH_MerR-like"/>
    <property type="match status" value="1"/>
</dbReference>
<reference evidence="4" key="1">
    <citation type="journal article" date="2019" name="Int. J. Syst. Evol. Microbiol.">
        <title>The Global Catalogue of Microorganisms (GCM) 10K type strain sequencing project: providing services to taxonomists for standard genome sequencing and annotation.</title>
        <authorList>
            <consortium name="The Broad Institute Genomics Platform"/>
            <consortium name="The Broad Institute Genome Sequencing Center for Infectious Disease"/>
            <person name="Wu L."/>
            <person name="Ma J."/>
        </authorList>
    </citation>
    <scope>NUCLEOTIDE SEQUENCE [LARGE SCALE GENOMIC DNA]</scope>
    <source>
        <strain evidence="4">CGMCC 1.5362</strain>
    </source>
</reference>
<evidence type="ECO:0000259" key="2">
    <source>
        <dbReference type="PROSITE" id="PS50937"/>
    </source>
</evidence>
<name>A0ABQ2FF99_9MICO</name>